<dbReference type="PROSITE" id="PS51093">
    <property type="entry name" value="PTS_EIIA_TYPE_1"/>
    <property type="match status" value="1"/>
</dbReference>
<evidence type="ECO:0000256" key="3">
    <source>
        <dbReference type="ARBA" id="ARBA00022597"/>
    </source>
</evidence>
<proteinExistence type="predicted"/>
<dbReference type="EMBL" id="PVXO01000002">
    <property type="protein sequence ID" value="PRR80819.1"/>
    <property type="molecule type" value="Genomic_DNA"/>
</dbReference>
<protein>
    <submittedName>
        <fullName evidence="8">Glucose-specific phosphotransferase enzyme IIA component</fullName>
        <ecNumber evidence="8">2.7.1.-</ecNumber>
    </submittedName>
</protein>
<dbReference type="InterPro" id="IPR001127">
    <property type="entry name" value="PTS_EIIA_1_perm"/>
</dbReference>
<accession>A0A2T0BAA1</accession>
<dbReference type="GO" id="GO:0005737">
    <property type="term" value="C:cytoplasm"/>
    <property type="evidence" value="ECO:0007669"/>
    <property type="project" value="UniProtKB-SubCell"/>
</dbReference>
<feature type="domain" description="PTS EIIA type-1" evidence="7">
    <location>
        <begin position="27"/>
        <end position="131"/>
    </location>
</feature>
<dbReference type="Pfam" id="PF00358">
    <property type="entry name" value="PTS_EIIA_1"/>
    <property type="match status" value="1"/>
</dbReference>
<comment type="subcellular location">
    <subcellularLocation>
        <location evidence="1">Cytoplasm</location>
    </subcellularLocation>
</comment>
<dbReference type="RefSeq" id="WP_106062242.1">
    <property type="nucleotide sequence ID" value="NZ_PVXO01000002.1"/>
</dbReference>
<keyword evidence="2" id="KW-0813">Transport</keyword>
<dbReference type="GO" id="GO:0009401">
    <property type="term" value="P:phosphoenolpyruvate-dependent sugar phosphotransferase system"/>
    <property type="evidence" value="ECO:0007669"/>
    <property type="project" value="UniProtKB-KW"/>
</dbReference>
<evidence type="ECO:0000256" key="5">
    <source>
        <dbReference type="ARBA" id="ARBA00022683"/>
    </source>
</evidence>
<name>A0A2T0BAA1_9CLOT</name>
<reference evidence="8 9" key="1">
    <citation type="submission" date="2018-03" db="EMBL/GenBank/DDBJ databases">
        <title>Genome sequence of Clostridium liquoris DSM 100320.</title>
        <authorList>
            <person name="Poehlein A."/>
            <person name="Daniel R."/>
        </authorList>
    </citation>
    <scope>NUCLEOTIDE SEQUENCE [LARGE SCALE GENOMIC DNA]</scope>
    <source>
        <strain evidence="8 9">DSM 100320</strain>
    </source>
</reference>
<dbReference type="GO" id="GO:0016301">
    <property type="term" value="F:kinase activity"/>
    <property type="evidence" value="ECO:0007669"/>
    <property type="project" value="UniProtKB-KW"/>
</dbReference>
<comment type="caution">
    <text evidence="8">The sequence shown here is derived from an EMBL/GenBank/DDBJ whole genome shotgun (WGS) entry which is preliminary data.</text>
</comment>
<evidence type="ECO:0000313" key="8">
    <source>
        <dbReference type="EMBL" id="PRR80819.1"/>
    </source>
</evidence>
<sequence length="158" mass="17113">MLKFLRKNFSIIAPVDGRVIDLEKVEDGVFSKKVAGEGVAIEPTGDIVVAPADGRLSLLFNTNHAFGMILDNGVEILVHIGIDTVGLDSHGFKPLVKEGDLLKAGDPVIKIDRNFILSKGYSLITPIIITNSQDVREITCNTNVDVKAAEDVILTYIL</sequence>
<keyword evidence="5" id="KW-0598">Phosphotransferase system</keyword>
<evidence type="ECO:0000256" key="2">
    <source>
        <dbReference type="ARBA" id="ARBA00022448"/>
    </source>
</evidence>
<dbReference type="SUPFAM" id="SSF51261">
    <property type="entry name" value="Duplicated hybrid motif"/>
    <property type="match status" value="1"/>
</dbReference>
<dbReference type="FunFam" id="2.70.70.10:FF:000001">
    <property type="entry name" value="PTS system glucose-specific IIA component"/>
    <property type="match status" value="1"/>
</dbReference>
<evidence type="ECO:0000256" key="1">
    <source>
        <dbReference type="ARBA" id="ARBA00004496"/>
    </source>
</evidence>
<evidence type="ECO:0000313" key="9">
    <source>
        <dbReference type="Proteomes" id="UP000239706"/>
    </source>
</evidence>
<dbReference type="InterPro" id="IPR050890">
    <property type="entry name" value="PTS_EIIA_component"/>
</dbReference>
<dbReference type="AlphaFoldDB" id="A0A2T0BAA1"/>
<dbReference type="NCBIfam" id="TIGR00830">
    <property type="entry name" value="PTBA"/>
    <property type="match status" value="1"/>
</dbReference>
<keyword evidence="3" id="KW-0762">Sugar transport</keyword>
<evidence type="ECO:0000259" key="7">
    <source>
        <dbReference type="PROSITE" id="PS51093"/>
    </source>
</evidence>
<gene>
    <name evidence="8" type="primary">crr_1</name>
    <name evidence="8" type="ORF">CLLI_00040</name>
</gene>
<keyword evidence="6" id="KW-0418">Kinase</keyword>
<organism evidence="8 9">
    <name type="scientific">Clostridium liquoris</name>
    <dbReference type="NCBI Taxonomy" id="1289519"/>
    <lineage>
        <taxon>Bacteria</taxon>
        <taxon>Bacillati</taxon>
        <taxon>Bacillota</taxon>
        <taxon>Clostridia</taxon>
        <taxon>Eubacteriales</taxon>
        <taxon>Clostridiaceae</taxon>
        <taxon>Clostridium</taxon>
    </lineage>
</organism>
<evidence type="ECO:0000256" key="4">
    <source>
        <dbReference type="ARBA" id="ARBA00022679"/>
    </source>
</evidence>
<evidence type="ECO:0000256" key="6">
    <source>
        <dbReference type="ARBA" id="ARBA00022777"/>
    </source>
</evidence>
<dbReference type="EC" id="2.7.1.-" evidence="8"/>
<dbReference type="InterPro" id="IPR011055">
    <property type="entry name" value="Dup_hybrid_motif"/>
</dbReference>
<keyword evidence="9" id="KW-1185">Reference proteome</keyword>
<dbReference type="Proteomes" id="UP000239706">
    <property type="component" value="Unassembled WGS sequence"/>
</dbReference>
<dbReference type="PANTHER" id="PTHR45008">
    <property type="entry name" value="PTS SYSTEM GLUCOSE-SPECIFIC EIIA COMPONENT"/>
    <property type="match status" value="1"/>
</dbReference>
<dbReference type="PANTHER" id="PTHR45008:SF1">
    <property type="entry name" value="PTS SYSTEM GLUCOSE-SPECIFIC EIIA COMPONENT"/>
    <property type="match status" value="1"/>
</dbReference>
<keyword evidence="4 8" id="KW-0808">Transferase</keyword>
<dbReference type="Gene3D" id="2.70.70.10">
    <property type="entry name" value="Glucose Permease (Domain IIA)"/>
    <property type="match status" value="1"/>
</dbReference>
<dbReference type="PROSITE" id="PS00371">
    <property type="entry name" value="PTS_EIIA_TYPE_1_HIS"/>
    <property type="match status" value="1"/>
</dbReference>
<dbReference type="OrthoDB" id="92465at2"/>